<gene>
    <name evidence="3" type="ORF">AGERDE_LOCUS8736</name>
</gene>
<proteinExistence type="predicted"/>
<comment type="caution">
    <text evidence="3">The sequence shown here is derived from an EMBL/GenBank/DDBJ whole genome shotgun (WGS) entry which is preliminary data.</text>
</comment>
<organism evidence="3 4">
    <name type="scientific">Ambispora gerdemannii</name>
    <dbReference type="NCBI Taxonomy" id="144530"/>
    <lineage>
        <taxon>Eukaryota</taxon>
        <taxon>Fungi</taxon>
        <taxon>Fungi incertae sedis</taxon>
        <taxon>Mucoromycota</taxon>
        <taxon>Glomeromycotina</taxon>
        <taxon>Glomeromycetes</taxon>
        <taxon>Archaeosporales</taxon>
        <taxon>Ambisporaceae</taxon>
        <taxon>Ambispora</taxon>
    </lineage>
</organism>
<evidence type="ECO:0000313" key="4">
    <source>
        <dbReference type="Proteomes" id="UP000789831"/>
    </source>
</evidence>
<dbReference type="EMBL" id="CAJVPL010001947">
    <property type="protein sequence ID" value="CAG8593684.1"/>
    <property type="molecule type" value="Genomic_DNA"/>
</dbReference>
<keyword evidence="1" id="KW-0175">Coiled coil</keyword>
<evidence type="ECO:0000256" key="2">
    <source>
        <dbReference type="SAM" id="MobiDB-lite"/>
    </source>
</evidence>
<evidence type="ECO:0000256" key="1">
    <source>
        <dbReference type="SAM" id="Coils"/>
    </source>
</evidence>
<evidence type="ECO:0000313" key="3">
    <source>
        <dbReference type="EMBL" id="CAG8593684.1"/>
    </source>
</evidence>
<feature type="non-terminal residue" evidence="3">
    <location>
        <position position="88"/>
    </location>
</feature>
<sequence length="88" mass="9666">MSNTQSKIDSVKELEQKNKELETRLAVVKQSSVTVDGQPQNDSWSEDASASNEAIPEVVSAVIVPNSQMEPSRKISFHIKVNNSPKAK</sequence>
<dbReference type="AlphaFoldDB" id="A0A9N9C9E0"/>
<keyword evidence="4" id="KW-1185">Reference proteome</keyword>
<name>A0A9N9C9E0_9GLOM</name>
<feature type="coiled-coil region" evidence="1">
    <location>
        <begin position="4"/>
        <end position="31"/>
    </location>
</feature>
<dbReference type="OrthoDB" id="2440461at2759"/>
<reference evidence="3" key="1">
    <citation type="submission" date="2021-06" db="EMBL/GenBank/DDBJ databases">
        <authorList>
            <person name="Kallberg Y."/>
            <person name="Tangrot J."/>
            <person name="Rosling A."/>
        </authorList>
    </citation>
    <scope>NUCLEOTIDE SEQUENCE</scope>
    <source>
        <strain evidence="3">MT106</strain>
    </source>
</reference>
<accession>A0A9N9C9E0</accession>
<dbReference type="Proteomes" id="UP000789831">
    <property type="component" value="Unassembled WGS sequence"/>
</dbReference>
<feature type="region of interest" description="Disordered" evidence="2">
    <location>
        <begin position="32"/>
        <end position="52"/>
    </location>
</feature>
<protein>
    <submittedName>
        <fullName evidence="3">4255_t:CDS:1</fullName>
    </submittedName>
</protein>